<evidence type="ECO:0000313" key="2">
    <source>
        <dbReference type="EMBL" id="AMY10682.1"/>
    </source>
</evidence>
<proteinExistence type="predicted"/>
<sequence length="83" mass="8985">MAKATARKTTKRASTKRDLVRKPGASAYAKRTGAGQFNEMDDVGRSQRADGMRTAKKTVKAGFGDQGDQSPEKTPGKRASKKR</sequence>
<keyword evidence="3" id="KW-1185">Reference proteome</keyword>
<dbReference type="AlphaFoldDB" id="A0A143PPZ4"/>
<protein>
    <submittedName>
        <fullName evidence="2">Uncharacterized protein</fullName>
    </submittedName>
</protein>
<gene>
    <name evidence="2" type="ORF">LuPra_03921</name>
</gene>
<dbReference type="KEGG" id="abac:LuPra_03921"/>
<accession>A0A143PPZ4</accession>
<organism evidence="2 3">
    <name type="scientific">Luteitalea pratensis</name>
    <dbReference type="NCBI Taxonomy" id="1855912"/>
    <lineage>
        <taxon>Bacteria</taxon>
        <taxon>Pseudomonadati</taxon>
        <taxon>Acidobacteriota</taxon>
        <taxon>Vicinamibacteria</taxon>
        <taxon>Vicinamibacterales</taxon>
        <taxon>Vicinamibacteraceae</taxon>
        <taxon>Luteitalea</taxon>
    </lineage>
</organism>
<evidence type="ECO:0000256" key="1">
    <source>
        <dbReference type="SAM" id="MobiDB-lite"/>
    </source>
</evidence>
<dbReference type="Proteomes" id="UP000076079">
    <property type="component" value="Chromosome"/>
</dbReference>
<name>A0A143PPZ4_LUTPR</name>
<feature type="compositionally biased region" description="Basic residues" evidence="1">
    <location>
        <begin position="1"/>
        <end position="14"/>
    </location>
</feature>
<feature type="region of interest" description="Disordered" evidence="1">
    <location>
        <begin position="1"/>
        <end position="83"/>
    </location>
</feature>
<evidence type="ECO:0000313" key="3">
    <source>
        <dbReference type="Proteomes" id="UP000076079"/>
    </source>
</evidence>
<reference evidence="3" key="2">
    <citation type="submission" date="2016-04" db="EMBL/GenBank/DDBJ databases">
        <title>First Complete Genome Sequence of a Subdivision 6 Acidobacterium.</title>
        <authorList>
            <person name="Huang S."/>
            <person name="Vieira S."/>
            <person name="Bunk B."/>
            <person name="Riedel T."/>
            <person name="Sproeer C."/>
            <person name="Overmann J."/>
        </authorList>
    </citation>
    <scope>NUCLEOTIDE SEQUENCE [LARGE SCALE GENOMIC DNA]</scope>
    <source>
        <strain evidence="3">DSM 100886 HEG_-6_39</strain>
    </source>
</reference>
<dbReference type="EMBL" id="CP015136">
    <property type="protein sequence ID" value="AMY10682.1"/>
    <property type="molecule type" value="Genomic_DNA"/>
</dbReference>
<feature type="compositionally biased region" description="Basic and acidic residues" evidence="1">
    <location>
        <begin position="42"/>
        <end position="53"/>
    </location>
</feature>
<reference evidence="2 3" key="1">
    <citation type="journal article" date="2016" name="Genome Announc.">
        <title>First Complete Genome Sequence of a Subdivision 6 Acidobacterium Strain.</title>
        <authorList>
            <person name="Huang S."/>
            <person name="Vieira S."/>
            <person name="Bunk B."/>
            <person name="Riedel T."/>
            <person name="Sproer C."/>
            <person name="Overmann J."/>
        </authorList>
    </citation>
    <scope>NUCLEOTIDE SEQUENCE [LARGE SCALE GENOMIC DNA]</scope>
    <source>
        <strain evidence="3">DSM 100886 HEG_-6_39</strain>
    </source>
</reference>